<feature type="region of interest" description="Disordered" evidence="1">
    <location>
        <begin position="117"/>
        <end position="198"/>
    </location>
</feature>
<keyword evidence="2" id="KW-0238">DNA-binding</keyword>
<evidence type="ECO:0000313" key="2">
    <source>
        <dbReference type="EMBL" id="AXE23925.1"/>
    </source>
</evidence>
<dbReference type="InterPro" id="IPR009061">
    <property type="entry name" value="DNA-bd_dom_put_sf"/>
</dbReference>
<sequence length="198" mass="21741">MIPRNRPVINERDIAERAGVPLTTWRRRDAPAFRQRVPALFDGRVLVYDQAQVHAYLNGQPIPPLPASPHPDDLLNDQEAAALLGVTPGTIRAYASQNYLPRGTTVYGLRLWTRQDIEARRDTPPRQGQGGGRPPGKSGPTKAHAYADDPRLRLAAQALTASPDTPRTRLAAALAEQHGSSTRTWERLLAQAARTPAQ</sequence>
<dbReference type="Proteomes" id="UP000252004">
    <property type="component" value="Chromosome"/>
</dbReference>
<dbReference type="Gene3D" id="1.10.1660.10">
    <property type="match status" value="1"/>
</dbReference>
<dbReference type="KEGG" id="sgz:C0216_11055"/>
<evidence type="ECO:0000313" key="3">
    <source>
        <dbReference type="Proteomes" id="UP000252004"/>
    </source>
</evidence>
<name>A0A344TZ54_9ACTN</name>
<dbReference type="RefSeq" id="WP_114055104.1">
    <property type="nucleotide sequence ID" value="NZ_CP030862.1"/>
</dbReference>
<reference evidence="2 3" key="1">
    <citation type="submission" date="2018-01" db="EMBL/GenBank/DDBJ databases">
        <title>Draft genome Sequence of streptomyces globosus LZH-48.</title>
        <authorList>
            <person name="Ran K."/>
            <person name="Li Z."/>
            <person name="Wei S."/>
            <person name="Dong R."/>
        </authorList>
    </citation>
    <scope>NUCLEOTIDE SEQUENCE [LARGE SCALE GENOMIC DNA]</scope>
    <source>
        <strain evidence="2 3">LZH-48</strain>
    </source>
</reference>
<dbReference type="AlphaFoldDB" id="A0A344TZ54"/>
<organism evidence="2 3">
    <name type="scientific">Streptomyces globosus</name>
    <dbReference type="NCBI Taxonomy" id="68209"/>
    <lineage>
        <taxon>Bacteria</taxon>
        <taxon>Bacillati</taxon>
        <taxon>Actinomycetota</taxon>
        <taxon>Actinomycetes</taxon>
        <taxon>Kitasatosporales</taxon>
        <taxon>Streptomycetaceae</taxon>
        <taxon>Streptomyces</taxon>
    </lineage>
</organism>
<dbReference type="SUPFAM" id="SSF46955">
    <property type="entry name" value="Putative DNA-binding domain"/>
    <property type="match status" value="1"/>
</dbReference>
<dbReference type="EMBL" id="CP030862">
    <property type="protein sequence ID" value="AXE23925.1"/>
    <property type="molecule type" value="Genomic_DNA"/>
</dbReference>
<accession>A0A344TZ54</accession>
<protein>
    <submittedName>
        <fullName evidence="2">DNA-binding protein</fullName>
    </submittedName>
</protein>
<keyword evidence="3" id="KW-1185">Reference proteome</keyword>
<evidence type="ECO:0000256" key="1">
    <source>
        <dbReference type="SAM" id="MobiDB-lite"/>
    </source>
</evidence>
<gene>
    <name evidence="2" type="ORF">C0216_11055</name>
</gene>
<proteinExistence type="predicted"/>
<dbReference type="GO" id="GO:0003677">
    <property type="term" value="F:DNA binding"/>
    <property type="evidence" value="ECO:0007669"/>
    <property type="project" value="UniProtKB-KW"/>
</dbReference>
<dbReference type="OrthoDB" id="4209760at2"/>